<reference evidence="1 2" key="1">
    <citation type="submission" date="2018-07" db="EMBL/GenBank/DDBJ databases">
        <title>A high quality draft genome assembly of the barn swallow (H. rustica rustica).</title>
        <authorList>
            <person name="Formenti G."/>
            <person name="Chiara M."/>
            <person name="Poveda L."/>
            <person name="Francoijs K.-J."/>
            <person name="Bonisoli-Alquati A."/>
            <person name="Canova L."/>
            <person name="Gianfranceschi L."/>
            <person name="Horner D.S."/>
            <person name="Saino N."/>
        </authorList>
    </citation>
    <scope>NUCLEOTIDE SEQUENCE [LARGE SCALE GENOMIC DNA]</scope>
    <source>
        <strain evidence="1">Chelidonia</strain>
        <tissue evidence="1">Blood</tissue>
    </source>
</reference>
<protein>
    <submittedName>
        <fullName evidence="1">Uncharacterized protein</fullName>
    </submittedName>
</protein>
<dbReference type="AlphaFoldDB" id="A0A3M0IT63"/>
<name>A0A3M0IT63_HIRRU</name>
<gene>
    <name evidence="1" type="ORF">DUI87_31025</name>
</gene>
<proteinExistence type="predicted"/>
<evidence type="ECO:0000313" key="1">
    <source>
        <dbReference type="EMBL" id="RMB92571.1"/>
    </source>
</evidence>
<comment type="caution">
    <text evidence="1">The sequence shown here is derived from an EMBL/GenBank/DDBJ whole genome shotgun (WGS) entry which is preliminary data.</text>
</comment>
<keyword evidence="2" id="KW-1185">Reference proteome</keyword>
<sequence>MHSTNVNSINTVKAALDLTTDIYISVKAVAELAAAMTEHLLWPSKNPRLMCYTTHEAENKPFFASTQGLVLWDKTPTRHLTSAKLADPFTPKEVEFLLSNPH</sequence>
<dbReference type="Proteomes" id="UP000269221">
    <property type="component" value="Unassembled WGS sequence"/>
</dbReference>
<evidence type="ECO:0000313" key="2">
    <source>
        <dbReference type="Proteomes" id="UP000269221"/>
    </source>
</evidence>
<accession>A0A3M0IT63</accession>
<organism evidence="1 2">
    <name type="scientific">Hirundo rustica rustica</name>
    <dbReference type="NCBI Taxonomy" id="333673"/>
    <lineage>
        <taxon>Eukaryota</taxon>
        <taxon>Metazoa</taxon>
        <taxon>Chordata</taxon>
        <taxon>Craniata</taxon>
        <taxon>Vertebrata</taxon>
        <taxon>Euteleostomi</taxon>
        <taxon>Archelosauria</taxon>
        <taxon>Archosauria</taxon>
        <taxon>Dinosauria</taxon>
        <taxon>Saurischia</taxon>
        <taxon>Theropoda</taxon>
        <taxon>Coelurosauria</taxon>
        <taxon>Aves</taxon>
        <taxon>Neognathae</taxon>
        <taxon>Neoaves</taxon>
        <taxon>Telluraves</taxon>
        <taxon>Australaves</taxon>
        <taxon>Passeriformes</taxon>
        <taxon>Sylvioidea</taxon>
        <taxon>Hirundinidae</taxon>
        <taxon>Hirundo</taxon>
    </lineage>
</organism>
<dbReference type="EMBL" id="QRBI01000221">
    <property type="protein sequence ID" value="RMB92571.1"/>
    <property type="molecule type" value="Genomic_DNA"/>
</dbReference>